<dbReference type="Pfam" id="PF13614">
    <property type="entry name" value="AAA_31"/>
    <property type="match status" value="1"/>
</dbReference>
<dbReference type="Gene3D" id="3.40.50.300">
    <property type="entry name" value="P-loop containing nucleotide triphosphate hydrolases"/>
    <property type="match status" value="1"/>
</dbReference>
<dbReference type="Proteomes" id="UP001628193">
    <property type="component" value="Unassembled WGS sequence"/>
</dbReference>
<evidence type="ECO:0000313" key="3">
    <source>
        <dbReference type="Proteomes" id="UP001628193"/>
    </source>
</evidence>
<dbReference type="InterPro" id="IPR050678">
    <property type="entry name" value="DNA_Partitioning_ATPase"/>
</dbReference>
<evidence type="ECO:0000313" key="2">
    <source>
        <dbReference type="EMBL" id="GAB0057054.1"/>
    </source>
</evidence>
<sequence>MKIYSLYNIKGGVGKTTTAVNLAYLSASEGARTLIWDLDPQGSTSFYLCVKPSVKGGAKEILGGHPDVKSSLRMTGFPNLDLLPADLSYRHMEAQIDQRSKPLTAFHKLMKSLESHYDHVFIDCPPGMGILAENVFHISNLLVVPLIPTPLSLRAYNSLVQFLVKRRANRLHVLPFFNMINEHKPIHRVVTRNVFGKHPIFLQSIIPESNIIEAMGVKRSPVFSYARDSQEANAYRSLWNEIKQREARRTAQAHKGSPAS</sequence>
<organism evidence="2 3">
    <name type="scientific">Candidatus Magnetaquiglobus chichijimensis</name>
    <dbReference type="NCBI Taxonomy" id="3141448"/>
    <lineage>
        <taxon>Bacteria</taxon>
        <taxon>Pseudomonadati</taxon>
        <taxon>Pseudomonadota</taxon>
        <taxon>Magnetococcia</taxon>
        <taxon>Magnetococcales</taxon>
        <taxon>Candidatus Magnetaquicoccaceae</taxon>
        <taxon>Candidatus Magnetaquiglobus</taxon>
    </lineage>
</organism>
<dbReference type="EMBL" id="BAAFGK010000004">
    <property type="protein sequence ID" value="GAB0057054.1"/>
    <property type="molecule type" value="Genomic_DNA"/>
</dbReference>
<accession>A0ABQ0C837</accession>
<evidence type="ECO:0000259" key="1">
    <source>
        <dbReference type="Pfam" id="PF13614"/>
    </source>
</evidence>
<dbReference type="PIRSF" id="PIRSF009320">
    <property type="entry name" value="Nuc_binding_HP_1000"/>
    <property type="match status" value="1"/>
</dbReference>
<reference evidence="2 3" key="1">
    <citation type="submission" date="2024-09" db="EMBL/GenBank/DDBJ databases">
        <title>Draft genome sequence of Candidatus Magnetaquicoccaceae bacterium FCR-1.</title>
        <authorList>
            <person name="Shimoshige H."/>
            <person name="Shimamura S."/>
            <person name="Taoka A."/>
            <person name="Kobayashi H."/>
            <person name="Maekawa T."/>
        </authorList>
    </citation>
    <scope>NUCLEOTIDE SEQUENCE [LARGE SCALE GENOMIC DNA]</scope>
    <source>
        <strain evidence="2 3">FCR-1</strain>
    </source>
</reference>
<comment type="caution">
    <text evidence="2">The sequence shown here is derived from an EMBL/GenBank/DDBJ whole genome shotgun (WGS) entry which is preliminary data.</text>
</comment>
<dbReference type="SUPFAM" id="SSF52540">
    <property type="entry name" value="P-loop containing nucleoside triphosphate hydrolases"/>
    <property type="match status" value="1"/>
</dbReference>
<keyword evidence="3" id="KW-1185">Reference proteome</keyword>
<gene>
    <name evidence="2" type="primary">parA</name>
    <name evidence="2" type="ORF">SIID45300_01375</name>
</gene>
<proteinExistence type="predicted"/>
<protein>
    <submittedName>
        <fullName evidence="2">Chromosome partitioning protein ParA</fullName>
    </submittedName>
</protein>
<dbReference type="PANTHER" id="PTHR13696">
    <property type="entry name" value="P-LOOP CONTAINING NUCLEOSIDE TRIPHOSPHATE HYDROLASE"/>
    <property type="match status" value="1"/>
</dbReference>
<name>A0ABQ0C837_9PROT</name>
<dbReference type="RefSeq" id="WP_420904763.1">
    <property type="nucleotide sequence ID" value="NZ_BAAFGK010000004.1"/>
</dbReference>
<feature type="domain" description="AAA" evidence="1">
    <location>
        <begin position="1"/>
        <end position="163"/>
    </location>
</feature>
<dbReference type="InterPro" id="IPR027417">
    <property type="entry name" value="P-loop_NTPase"/>
</dbReference>
<dbReference type="PANTHER" id="PTHR13696:SF52">
    <property type="entry name" value="PARA FAMILY PROTEIN CT_582"/>
    <property type="match status" value="1"/>
</dbReference>
<dbReference type="CDD" id="cd02042">
    <property type="entry name" value="ParAB_family"/>
    <property type="match status" value="1"/>
</dbReference>
<dbReference type="InterPro" id="IPR025669">
    <property type="entry name" value="AAA_dom"/>
</dbReference>